<keyword evidence="5" id="KW-1185">Reference proteome</keyword>
<feature type="domain" description="Putative Flp pilus-assembly TadG-like N-terminal" evidence="3">
    <location>
        <begin position="23"/>
        <end position="68"/>
    </location>
</feature>
<dbReference type="InterPro" id="IPR028087">
    <property type="entry name" value="Tad_N"/>
</dbReference>
<evidence type="ECO:0000256" key="2">
    <source>
        <dbReference type="SAM" id="Phobius"/>
    </source>
</evidence>
<organism evidence="4 5">
    <name type="scientific">Mesorhizobium delmotii</name>
    <dbReference type="NCBI Taxonomy" id="1631247"/>
    <lineage>
        <taxon>Bacteria</taxon>
        <taxon>Pseudomonadati</taxon>
        <taxon>Pseudomonadota</taxon>
        <taxon>Alphaproteobacteria</taxon>
        <taxon>Hyphomicrobiales</taxon>
        <taxon>Phyllobacteriaceae</taxon>
        <taxon>Mesorhizobium</taxon>
    </lineage>
</organism>
<evidence type="ECO:0000256" key="1">
    <source>
        <dbReference type="SAM" id="MobiDB-lite"/>
    </source>
</evidence>
<keyword evidence="2" id="KW-0812">Transmembrane</keyword>
<dbReference type="Pfam" id="PF13400">
    <property type="entry name" value="Tad"/>
    <property type="match status" value="1"/>
</dbReference>
<keyword evidence="2" id="KW-0472">Membrane</keyword>
<keyword evidence="2" id="KW-1133">Transmembrane helix</keyword>
<name>A0A2P9APD8_9HYPH</name>
<dbReference type="AlphaFoldDB" id="A0A2P9APD8"/>
<feature type="transmembrane region" description="Helical" evidence="2">
    <location>
        <begin position="25"/>
        <end position="51"/>
    </location>
</feature>
<feature type="region of interest" description="Disordered" evidence="1">
    <location>
        <begin position="233"/>
        <end position="259"/>
    </location>
</feature>
<feature type="compositionally biased region" description="Polar residues" evidence="1">
    <location>
        <begin position="245"/>
        <end position="259"/>
    </location>
</feature>
<reference evidence="5" key="1">
    <citation type="submission" date="2016-12" db="EMBL/GenBank/DDBJ databases">
        <authorList>
            <person name="Brunel B."/>
        </authorList>
    </citation>
    <scope>NUCLEOTIDE SEQUENCE [LARGE SCALE GENOMIC DNA]</scope>
</reference>
<protein>
    <recommendedName>
        <fullName evidence="3">Putative Flp pilus-assembly TadG-like N-terminal domain-containing protein</fullName>
    </recommendedName>
</protein>
<gene>
    <name evidence="4" type="ORF">BQ8482_330155</name>
</gene>
<accession>A0A2P9APD8</accession>
<evidence type="ECO:0000313" key="5">
    <source>
        <dbReference type="Proteomes" id="UP000245698"/>
    </source>
</evidence>
<dbReference type="EMBL" id="FUIG01000041">
    <property type="protein sequence ID" value="SJM33020.1"/>
    <property type="molecule type" value="Genomic_DNA"/>
</dbReference>
<evidence type="ECO:0000259" key="3">
    <source>
        <dbReference type="Pfam" id="PF13400"/>
    </source>
</evidence>
<evidence type="ECO:0000313" key="4">
    <source>
        <dbReference type="EMBL" id="SJM33020.1"/>
    </source>
</evidence>
<proteinExistence type="predicted"/>
<sequence>MEWGADISRRIVRCLRRGIGRSGNVAVIFAMSLPIVVGGAALGVETSYWYYSSLKLQAVADAAAYAGALEKVSGSDKPTIVSAATQSAASNGFAASTGTIEVFTPPSSGPNVAKKAVEVIIHQNLDRFFTSIFTQSAVRAQARAVALITDASKACVLALNPSASRAALFSGSSTTKLTGCSVMSNSIAPDALKLQGSASLDADCLISAGGMSLANPVKTVCASPITQALPAADPFADLPAPPATNPCQNSNQSTLQPGT</sequence>
<dbReference type="RefSeq" id="WP_244602947.1">
    <property type="nucleotide sequence ID" value="NZ_FUIG01000041.1"/>
</dbReference>
<dbReference type="Proteomes" id="UP000245698">
    <property type="component" value="Unassembled WGS sequence"/>
</dbReference>